<sequence>MLISLSQFLWGPPLEQYTSAYGIGAARHRETHGTIPRQLASAAVRRICDFSGQVGSGLSYIEVAEKVSLATLIAVMRMSHDPDTYKIFLSPGLASGCVELMATVKEGGKTVPFSYEYGYLCFRILLFSLGACILSRSGDSNLDKTINMMKDPRYGICLISDLFSLRIAQRLVKLIPVPPQPAECDWILGWGSSATPSRHDQIVSREQARKLIDMLWEDRINFSQAMSSTFIPGLAGLLFLNWRYICLENTSTNPNNSLLKQTCELQWRCQLVIPTNQEDPAERITDHFWVSTKFDPRKGDFFFNRSKDSRWILEAYIVRLAPINLAMYDALPLTMLHVLLQLVAPNLVTDVEDLLPSIFKVTLCRLWKALREEECTYEPTILCIALTFEQFRTMFKSLRENGISPPTIARILEELAQQSFLDLVASLFLSLDPNAEIDSKEDITNFNLIQTTKAMIDELEMSTPSELAEIHFQDYAMAWHKTNHHFAHLQHPIMISNGQAEHRLRENHYKASLAVKLGIGNEGHIVGIVAD</sequence>
<organism evidence="1 2">
    <name type="scientific">Rhizoctonia solani</name>
    <dbReference type="NCBI Taxonomy" id="456999"/>
    <lineage>
        <taxon>Eukaryota</taxon>
        <taxon>Fungi</taxon>
        <taxon>Dikarya</taxon>
        <taxon>Basidiomycota</taxon>
        <taxon>Agaricomycotina</taxon>
        <taxon>Agaricomycetes</taxon>
        <taxon>Cantharellales</taxon>
        <taxon>Ceratobasidiaceae</taxon>
        <taxon>Rhizoctonia</taxon>
    </lineage>
</organism>
<name>A0A8H3DWI6_9AGAM</name>
<dbReference type="Proteomes" id="UP000663827">
    <property type="component" value="Unassembled WGS sequence"/>
</dbReference>
<dbReference type="EMBL" id="CAJNJQ010000396">
    <property type="protein sequence ID" value="CAE7075341.1"/>
    <property type="molecule type" value="Genomic_DNA"/>
</dbReference>
<evidence type="ECO:0000313" key="2">
    <source>
        <dbReference type="Proteomes" id="UP000663827"/>
    </source>
</evidence>
<accession>A0A8H3DWI6</accession>
<gene>
    <name evidence="1" type="ORF">RDB_LOCUS19301</name>
</gene>
<comment type="caution">
    <text evidence="1">The sequence shown here is derived from an EMBL/GenBank/DDBJ whole genome shotgun (WGS) entry which is preliminary data.</text>
</comment>
<proteinExistence type="predicted"/>
<protein>
    <submittedName>
        <fullName evidence="1">Uncharacterized protein</fullName>
    </submittedName>
</protein>
<reference evidence="1" key="1">
    <citation type="submission" date="2021-01" db="EMBL/GenBank/DDBJ databases">
        <authorList>
            <person name="Kaushik A."/>
        </authorList>
    </citation>
    <scope>NUCLEOTIDE SEQUENCE</scope>
    <source>
        <strain evidence="1">AG5</strain>
    </source>
</reference>
<evidence type="ECO:0000313" key="1">
    <source>
        <dbReference type="EMBL" id="CAE7075341.1"/>
    </source>
</evidence>
<dbReference type="AlphaFoldDB" id="A0A8H3DWI6"/>